<proteinExistence type="predicted"/>
<sequence>MQFSPLPFVRDVSRLVKQSVDLGVFALRNFTDLRRSLAEIKGRSGLLCEEFSATMADLDRSGREMTRITAETRTRIAGIDDMTRASLDALKAEIEATAGTARDVLKSIMAIAQETRILSLTPGSRRRGPARPGGALRSSPTRSAGLPTGR</sequence>
<dbReference type="EMBL" id="MCRJ01000005">
    <property type="protein sequence ID" value="ODN72239.1"/>
    <property type="molecule type" value="Genomic_DNA"/>
</dbReference>
<organism evidence="2 3">
    <name type="scientific">Methylobrevis pamukkalensis</name>
    <dbReference type="NCBI Taxonomy" id="1439726"/>
    <lineage>
        <taxon>Bacteria</taxon>
        <taxon>Pseudomonadati</taxon>
        <taxon>Pseudomonadota</taxon>
        <taxon>Alphaproteobacteria</taxon>
        <taxon>Hyphomicrobiales</taxon>
        <taxon>Pleomorphomonadaceae</taxon>
        <taxon>Methylobrevis</taxon>
    </lineage>
</organism>
<keyword evidence="3" id="KW-1185">Reference proteome</keyword>
<evidence type="ECO:0000313" key="2">
    <source>
        <dbReference type="EMBL" id="ODN72239.1"/>
    </source>
</evidence>
<gene>
    <name evidence="2" type="ORF">A6302_00428</name>
</gene>
<evidence type="ECO:0000313" key="3">
    <source>
        <dbReference type="Proteomes" id="UP000094622"/>
    </source>
</evidence>
<evidence type="ECO:0000256" key="1">
    <source>
        <dbReference type="SAM" id="MobiDB-lite"/>
    </source>
</evidence>
<dbReference type="Proteomes" id="UP000094622">
    <property type="component" value="Unassembled WGS sequence"/>
</dbReference>
<dbReference type="AlphaFoldDB" id="A0A1E3H7C9"/>
<protein>
    <submittedName>
        <fullName evidence="2">Uncharacterized protein</fullName>
    </submittedName>
</protein>
<reference evidence="2 3" key="1">
    <citation type="submission" date="2016-07" db="EMBL/GenBank/DDBJ databases">
        <title>Draft Genome Sequence of Methylobrevis pamukkalensis PK2.</title>
        <authorList>
            <person name="Vasilenko O.V."/>
            <person name="Doronina N.V."/>
            <person name="Shmareva M.N."/>
            <person name="Tarlachkov S.V."/>
            <person name="Mustakhimov I."/>
            <person name="Trotsenko Y.A."/>
        </authorList>
    </citation>
    <scope>NUCLEOTIDE SEQUENCE [LARGE SCALE GENOMIC DNA]</scope>
    <source>
        <strain evidence="2 3">PK2</strain>
    </source>
</reference>
<feature type="region of interest" description="Disordered" evidence="1">
    <location>
        <begin position="119"/>
        <end position="150"/>
    </location>
</feature>
<dbReference type="RefSeq" id="WP_069305619.1">
    <property type="nucleotide sequence ID" value="NZ_MCRJ01000005.1"/>
</dbReference>
<comment type="caution">
    <text evidence="2">The sequence shown here is derived from an EMBL/GenBank/DDBJ whole genome shotgun (WGS) entry which is preliminary data.</text>
</comment>
<accession>A0A1E3H7C9</accession>
<name>A0A1E3H7C9_9HYPH</name>